<dbReference type="EMBL" id="QJKD01000001">
    <property type="protein sequence ID" value="PXX57302.1"/>
    <property type="molecule type" value="Genomic_DNA"/>
</dbReference>
<comment type="caution">
    <text evidence="1">The sequence shown here is derived from an EMBL/GenBank/DDBJ whole genome shotgun (WGS) entry which is preliminary data.</text>
</comment>
<protein>
    <submittedName>
        <fullName evidence="1">Uncharacterized protein</fullName>
    </submittedName>
</protein>
<gene>
    <name evidence="1" type="ORF">DFR60_101611</name>
</gene>
<proteinExistence type="predicted"/>
<dbReference type="AlphaFoldDB" id="A0A2V3YDW7"/>
<evidence type="ECO:0000313" key="2">
    <source>
        <dbReference type="Proteomes" id="UP000248057"/>
    </source>
</evidence>
<reference evidence="1 2" key="1">
    <citation type="submission" date="2018-05" db="EMBL/GenBank/DDBJ databases">
        <title>Genomic Encyclopedia of Type Strains, Phase IV (KMG-IV): sequencing the most valuable type-strain genomes for metagenomic binning, comparative biology and taxonomic classification.</title>
        <authorList>
            <person name="Goeker M."/>
        </authorList>
    </citation>
    <scope>NUCLEOTIDE SEQUENCE [LARGE SCALE GENOMIC DNA]</scope>
    <source>
        <strain evidence="1 2">DSM 24995</strain>
    </source>
</reference>
<keyword evidence="2" id="KW-1185">Reference proteome</keyword>
<dbReference type="Proteomes" id="UP000248057">
    <property type="component" value="Unassembled WGS sequence"/>
</dbReference>
<evidence type="ECO:0000313" key="1">
    <source>
        <dbReference type="EMBL" id="PXX57302.1"/>
    </source>
</evidence>
<name>A0A2V3YDW7_9FIRM</name>
<sequence>MEIPFQPVPPDDRRFFDWVLALPRNSSLPTRGTAVRFGRAGFLSLSSDFAGY</sequence>
<accession>A0A2V3YDW7</accession>
<organism evidence="1 2">
    <name type="scientific">Hungatella effluvii</name>
    <dbReference type="NCBI Taxonomy" id="1096246"/>
    <lineage>
        <taxon>Bacteria</taxon>
        <taxon>Bacillati</taxon>
        <taxon>Bacillota</taxon>
        <taxon>Clostridia</taxon>
        <taxon>Lachnospirales</taxon>
        <taxon>Lachnospiraceae</taxon>
        <taxon>Hungatella</taxon>
    </lineage>
</organism>